<evidence type="ECO:0000256" key="1">
    <source>
        <dbReference type="SAM" id="SignalP"/>
    </source>
</evidence>
<feature type="domain" description="DUF4142" evidence="2">
    <location>
        <begin position="40"/>
        <end position="170"/>
    </location>
</feature>
<feature type="chain" id="PRO_5022191531" evidence="1">
    <location>
        <begin position="31"/>
        <end position="182"/>
    </location>
</feature>
<keyword evidence="1" id="KW-0732">Signal</keyword>
<dbReference type="RefSeq" id="WP_142707590.1">
    <property type="nucleotide sequence ID" value="NZ_VIRS01000021.1"/>
</dbReference>
<name>A0A545AKP5_9ACTN</name>
<sequence length="182" mass="19570">MHPRPARRRLAVLLVAFVAALIGFSAPATAAQTGTSVNAQDRAFLVGAHQANLAEITAARIALRKATQPVTKRLAVRWIRDHSRLDASLRPVARRLGVALPDRPNAEQRALAARYRATCGPAFDRLWISTQMTAHHKAMALGKSELERGSAAPVRALARASAPVIAEHGELLDRAAQHLGGH</sequence>
<evidence type="ECO:0000313" key="4">
    <source>
        <dbReference type="Proteomes" id="UP000317982"/>
    </source>
</evidence>
<gene>
    <name evidence="3" type="ORF">FL583_26700</name>
</gene>
<evidence type="ECO:0000259" key="2">
    <source>
        <dbReference type="Pfam" id="PF13628"/>
    </source>
</evidence>
<dbReference type="PANTHER" id="PTHR38593">
    <property type="entry name" value="BLR2558 PROTEIN"/>
    <property type="match status" value="1"/>
</dbReference>
<dbReference type="AlphaFoldDB" id="A0A545AKP5"/>
<dbReference type="Proteomes" id="UP000317982">
    <property type="component" value="Unassembled WGS sequence"/>
</dbReference>
<dbReference type="InterPro" id="IPR025419">
    <property type="entry name" value="DUF4142"/>
</dbReference>
<dbReference type="InParanoid" id="A0A545AKP5"/>
<dbReference type="Pfam" id="PF13628">
    <property type="entry name" value="DUF4142"/>
    <property type="match status" value="1"/>
</dbReference>
<accession>A0A545AKP5</accession>
<comment type="caution">
    <text evidence="3">The sequence shown here is derived from an EMBL/GenBank/DDBJ whole genome shotgun (WGS) entry which is preliminary data.</text>
</comment>
<dbReference type="InterPro" id="IPR012347">
    <property type="entry name" value="Ferritin-like"/>
</dbReference>
<dbReference type="PANTHER" id="PTHR38593:SF1">
    <property type="entry name" value="BLR2558 PROTEIN"/>
    <property type="match status" value="1"/>
</dbReference>
<keyword evidence="4" id="KW-1185">Reference proteome</keyword>
<dbReference type="EMBL" id="VIRS01000021">
    <property type="protein sequence ID" value="TQS41878.1"/>
    <property type="molecule type" value="Genomic_DNA"/>
</dbReference>
<feature type="signal peptide" evidence="1">
    <location>
        <begin position="1"/>
        <end position="30"/>
    </location>
</feature>
<proteinExistence type="predicted"/>
<protein>
    <submittedName>
        <fullName evidence="3">DUF4142 domain-containing protein</fullName>
    </submittedName>
</protein>
<organism evidence="3 4">
    <name type="scientific">Cryptosporangium phraense</name>
    <dbReference type="NCBI Taxonomy" id="2593070"/>
    <lineage>
        <taxon>Bacteria</taxon>
        <taxon>Bacillati</taxon>
        <taxon>Actinomycetota</taxon>
        <taxon>Actinomycetes</taxon>
        <taxon>Cryptosporangiales</taxon>
        <taxon>Cryptosporangiaceae</taxon>
        <taxon>Cryptosporangium</taxon>
    </lineage>
</organism>
<dbReference type="OrthoDB" id="4567117at2"/>
<reference evidence="3 4" key="1">
    <citation type="submission" date="2019-07" db="EMBL/GenBank/DDBJ databases">
        <title>Cryptosporangium phraense sp. nov., isolated from plant litter.</title>
        <authorList>
            <person name="Suriyachadkun C."/>
        </authorList>
    </citation>
    <scope>NUCLEOTIDE SEQUENCE [LARGE SCALE GENOMIC DNA]</scope>
    <source>
        <strain evidence="3 4">A-T 5661</strain>
    </source>
</reference>
<dbReference type="Gene3D" id="1.20.1260.10">
    <property type="match status" value="1"/>
</dbReference>
<evidence type="ECO:0000313" key="3">
    <source>
        <dbReference type="EMBL" id="TQS41878.1"/>
    </source>
</evidence>